<dbReference type="KEGG" id="spu:115924247"/>
<dbReference type="RefSeq" id="XP_030842138.1">
    <property type="nucleotide sequence ID" value="XM_030986278.1"/>
</dbReference>
<accession>A0A7M7NVK2</accession>
<dbReference type="GeneID" id="115924247"/>
<reference evidence="2" key="1">
    <citation type="submission" date="2015-02" db="EMBL/GenBank/DDBJ databases">
        <title>Genome sequencing for Strongylocentrotus purpuratus.</title>
        <authorList>
            <person name="Murali S."/>
            <person name="Liu Y."/>
            <person name="Vee V."/>
            <person name="English A."/>
            <person name="Wang M."/>
            <person name="Skinner E."/>
            <person name="Han Y."/>
            <person name="Muzny D.M."/>
            <person name="Worley K.C."/>
            <person name="Gibbs R.A."/>
        </authorList>
    </citation>
    <scope>NUCLEOTIDE SEQUENCE</scope>
</reference>
<proteinExistence type="predicted"/>
<dbReference type="AlphaFoldDB" id="A0A7M7NVK2"/>
<dbReference type="Proteomes" id="UP000007110">
    <property type="component" value="Unassembled WGS sequence"/>
</dbReference>
<keyword evidence="2" id="KW-1185">Reference proteome</keyword>
<dbReference type="EnsemblMetazoa" id="XM_030986278">
    <property type="protein sequence ID" value="XP_030842138"/>
    <property type="gene ID" value="LOC115924247"/>
</dbReference>
<reference evidence="1" key="2">
    <citation type="submission" date="2021-01" db="UniProtKB">
        <authorList>
            <consortium name="EnsemblMetazoa"/>
        </authorList>
    </citation>
    <scope>IDENTIFICATION</scope>
</reference>
<evidence type="ECO:0000313" key="2">
    <source>
        <dbReference type="Proteomes" id="UP000007110"/>
    </source>
</evidence>
<sequence>MGFQRSNSIMSDHGEQGWTSTIKTHPWTTNFLIVKMIVFCNRICGIACDGGRTPSSMGAILKLVAAIAVVVIGVQTVRVSGKITNPIFLLLTAKPQLARLCMRIHGSRHL</sequence>
<protein>
    <submittedName>
        <fullName evidence="1">Uncharacterized protein</fullName>
    </submittedName>
</protein>
<dbReference type="InParanoid" id="A0A7M7NVK2"/>
<evidence type="ECO:0000313" key="1">
    <source>
        <dbReference type="EnsemblMetazoa" id="XP_030842138"/>
    </source>
</evidence>
<name>A0A7M7NVK2_STRPU</name>
<organism evidence="1 2">
    <name type="scientific">Strongylocentrotus purpuratus</name>
    <name type="common">Purple sea urchin</name>
    <dbReference type="NCBI Taxonomy" id="7668"/>
    <lineage>
        <taxon>Eukaryota</taxon>
        <taxon>Metazoa</taxon>
        <taxon>Echinodermata</taxon>
        <taxon>Eleutherozoa</taxon>
        <taxon>Echinozoa</taxon>
        <taxon>Echinoidea</taxon>
        <taxon>Euechinoidea</taxon>
        <taxon>Echinacea</taxon>
        <taxon>Camarodonta</taxon>
        <taxon>Echinidea</taxon>
        <taxon>Strongylocentrotidae</taxon>
        <taxon>Strongylocentrotus</taxon>
    </lineage>
</organism>